<dbReference type="PANTHER" id="PTHR21166">
    <property type="entry name" value="CELL DIVISION CONTROL PROTEIN 24 OB DOMAIN-CONTAINING PROTEIN-RELATED"/>
    <property type="match status" value="1"/>
</dbReference>
<evidence type="ECO:0000256" key="3">
    <source>
        <dbReference type="ARBA" id="ARBA00038329"/>
    </source>
</evidence>
<comment type="similarity">
    <text evidence="3">Belongs to the MEIOB family.</text>
</comment>
<evidence type="ECO:0000313" key="6">
    <source>
        <dbReference type="Ensembl" id="ENSEBUP00000011207.1"/>
    </source>
</evidence>
<dbReference type="InterPro" id="IPR031657">
    <property type="entry name" value="REPA_OB_2"/>
</dbReference>
<dbReference type="InterPro" id="IPR052469">
    <property type="entry name" value="MEIOB"/>
</dbReference>
<dbReference type="Pfam" id="PF24903">
    <property type="entry name" value="OB_MEIOB_N"/>
    <property type="match status" value="1"/>
</dbReference>
<dbReference type="Proteomes" id="UP000694388">
    <property type="component" value="Unplaced"/>
</dbReference>
<dbReference type="AlphaFoldDB" id="A0A8C4Q8F6"/>
<evidence type="ECO:0000259" key="4">
    <source>
        <dbReference type="Pfam" id="PF16900"/>
    </source>
</evidence>
<dbReference type="GeneTree" id="ENSGT00390000001723"/>
<keyword evidence="7" id="KW-1185">Reference proteome</keyword>
<keyword evidence="1" id="KW-0238">DNA-binding</keyword>
<dbReference type="Ensembl" id="ENSEBUT00000011771.1">
    <property type="protein sequence ID" value="ENSEBUP00000011207.1"/>
    <property type="gene ID" value="ENSEBUG00000007178.1"/>
</dbReference>
<protein>
    <submittedName>
        <fullName evidence="6">Methionine sulfoxide reductase B1b</fullName>
    </submittedName>
</protein>
<evidence type="ECO:0000256" key="2">
    <source>
        <dbReference type="ARBA" id="ARBA00023254"/>
    </source>
</evidence>
<dbReference type="GO" id="GO:0008310">
    <property type="term" value="F:single-stranded DNA 3'-5' DNA exonuclease activity"/>
    <property type="evidence" value="ECO:0007669"/>
    <property type="project" value="TreeGrafter"/>
</dbReference>
<dbReference type="GO" id="GO:0000712">
    <property type="term" value="P:resolution of meiotic recombination intermediates"/>
    <property type="evidence" value="ECO:0007669"/>
    <property type="project" value="TreeGrafter"/>
</dbReference>
<organism evidence="6 7">
    <name type="scientific">Eptatretus burgeri</name>
    <name type="common">Inshore hagfish</name>
    <dbReference type="NCBI Taxonomy" id="7764"/>
    <lineage>
        <taxon>Eukaryota</taxon>
        <taxon>Metazoa</taxon>
        <taxon>Chordata</taxon>
        <taxon>Craniata</taxon>
        <taxon>Vertebrata</taxon>
        <taxon>Cyclostomata</taxon>
        <taxon>Myxini</taxon>
        <taxon>Myxiniformes</taxon>
        <taxon>Myxinidae</taxon>
        <taxon>Eptatretinae</taxon>
        <taxon>Eptatretus</taxon>
    </lineage>
</organism>
<accession>A0A8C4Q8F6</accession>
<proteinExistence type="inferred from homology"/>
<evidence type="ECO:0000256" key="1">
    <source>
        <dbReference type="ARBA" id="ARBA00023125"/>
    </source>
</evidence>
<sequence>MSGISSEQTVRRKKIEVLHPSSMNVIVVGVILGKSEIRGLASRKIQVENPLVRTKDMESDERYKPCTPSPYKLVISENHSAVELYTGSDIKQLFPLQHLPTKESHDFYTLSDIMVNGQNLNNEVINILAVIRMVSVPKAFVTKDNRQGSRCEVTLFDDTTAAFSLILWDKEMITLAQSWAARETVIFAADVRVSFDRFRQTMVATAISRTIITTNPNTHEAQVLFTYAKDYYSSATAEDELLMKSNQEDLLSIKDICTIEQLKEKQTSLQTSEPQLPMCAITFAFLTSFNIDDDSRKVTTLRCSQCNTTVDQDIGVCSNQNCNSALLNEGNVVTMFDLRVDFSDHTGTLKGCWVSHLSAEKMLGCTVEEFTCMTDSQKTEIKWKLLLERCKVYVKMNLSMLNNTVVRVKVLSCELADPEEMLKCLL</sequence>
<feature type="domain" description="MEIOB-like N-terminal" evidence="5">
    <location>
        <begin position="45"/>
        <end position="102"/>
    </location>
</feature>
<dbReference type="FunFam" id="2.40.50.140:FF:000239">
    <property type="entry name" value="Meiosis specific with OB domains"/>
    <property type="match status" value="1"/>
</dbReference>
<keyword evidence="2" id="KW-0469">Meiosis</keyword>
<dbReference type="PANTHER" id="PTHR21166:SF2">
    <property type="entry name" value="CELL DIVISION CONTROL PROTEIN 24 OB DOMAIN-CONTAINING PROTEIN-RELATED"/>
    <property type="match status" value="1"/>
</dbReference>
<feature type="domain" description="Replication protein A OB" evidence="4">
    <location>
        <begin position="121"/>
        <end position="206"/>
    </location>
</feature>
<dbReference type="GO" id="GO:0003697">
    <property type="term" value="F:single-stranded DNA binding"/>
    <property type="evidence" value="ECO:0007669"/>
    <property type="project" value="TreeGrafter"/>
</dbReference>
<evidence type="ECO:0000259" key="5">
    <source>
        <dbReference type="Pfam" id="PF24903"/>
    </source>
</evidence>
<dbReference type="Pfam" id="PF16900">
    <property type="entry name" value="REPA_OB_2"/>
    <property type="match status" value="1"/>
</dbReference>
<dbReference type="Gene3D" id="2.40.50.140">
    <property type="entry name" value="Nucleic acid-binding proteins"/>
    <property type="match status" value="2"/>
</dbReference>
<reference evidence="6" key="1">
    <citation type="submission" date="2025-08" db="UniProtKB">
        <authorList>
            <consortium name="Ensembl"/>
        </authorList>
    </citation>
    <scope>IDENTIFICATION</scope>
</reference>
<dbReference type="SUPFAM" id="SSF50249">
    <property type="entry name" value="Nucleic acid-binding proteins"/>
    <property type="match status" value="1"/>
</dbReference>
<evidence type="ECO:0000313" key="7">
    <source>
        <dbReference type="Proteomes" id="UP000694388"/>
    </source>
</evidence>
<dbReference type="FunFam" id="2.40.50.140:FF:000171">
    <property type="entry name" value="meiosis-specific with OB domain-containing protein isoform X1"/>
    <property type="match status" value="1"/>
</dbReference>
<dbReference type="InterPro" id="IPR012340">
    <property type="entry name" value="NA-bd_OB-fold"/>
</dbReference>
<dbReference type="InterPro" id="IPR056880">
    <property type="entry name" value="OB_MEIOB_N"/>
</dbReference>
<reference evidence="6" key="2">
    <citation type="submission" date="2025-09" db="UniProtKB">
        <authorList>
            <consortium name="Ensembl"/>
        </authorList>
    </citation>
    <scope>IDENTIFICATION</scope>
</reference>
<name>A0A8C4Q8F6_EPTBU</name>